<dbReference type="InterPro" id="IPR050833">
    <property type="entry name" value="Poly_Biosynth_Transport"/>
</dbReference>
<protein>
    <recommendedName>
        <fullName evidence="9">Polysaccharide biosynthesis protein</fullName>
    </recommendedName>
</protein>
<dbReference type="PANTHER" id="PTHR30250:SF11">
    <property type="entry name" value="O-ANTIGEN TRANSPORTER-RELATED"/>
    <property type="match status" value="1"/>
</dbReference>
<proteinExistence type="predicted"/>
<feature type="transmembrane region" description="Helical" evidence="6">
    <location>
        <begin position="302"/>
        <end position="324"/>
    </location>
</feature>
<evidence type="ECO:0000256" key="1">
    <source>
        <dbReference type="ARBA" id="ARBA00004651"/>
    </source>
</evidence>
<feature type="transmembrane region" description="Helical" evidence="6">
    <location>
        <begin position="12"/>
        <end position="30"/>
    </location>
</feature>
<feature type="transmembrane region" description="Helical" evidence="6">
    <location>
        <begin position="330"/>
        <end position="354"/>
    </location>
</feature>
<feature type="transmembrane region" description="Helical" evidence="6">
    <location>
        <begin position="366"/>
        <end position="385"/>
    </location>
</feature>
<keyword evidence="5 6" id="KW-0472">Membrane</keyword>
<evidence type="ECO:0008006" key="9">
    <source>
        <dbReference type="Google" id="ProtNLM"/>
    </source>
</evidence>
<evidence type="ECO:0000256" key="2">
    <source>
        <dbReference type="ARBA" id="ARBA00022475"/>
    </source>
</evidence>
<keyword evidence="3 6" id="KW-0812">Transmembrane</keyword>
<gene>
    <name evidence="7" type="ORF">PEPS_18340</name>
</gene>
<keyword evidence="2" id="KW-1003">Cell membrane</keyword>
<dbReference type="Proteomes" id="UP001354989">
    <property type="component" value="Chromosome"/>
</dbReference>
<keyword evidence="4 6" id="KW-1133">Transmembrane helix</keyword>
<dbReference type="RefSeq" id="WP_338396868.1">
    <property type="nucleotide sequence ID" value="NZ_AP025292.1"/>
</dbReference>
<comment type="subcellular location">
    <subcellularLocation>
        <location evidence="1">Cell membrane</location>
        <topology evidence="1">Multi-pass membrane protein</topology>
    </subcellularLocation>
</comment>
<dbReference type="InterPro" id="IPR002797">
    <property type="entry name" value="Polysacc_synth"/>
</dbReference>
<feature type="transmembrane region" description="Helical" evidence="6">
    <location>
        <begin position="218"/>
        <end position="235"/>
    </location>
</feature>
<dbReference type="EMBL" id="AP025292">
    <property type="protein sequence ID" value="BDC99553.1"/>
    <property type="molecule type" value="Genomic_DNA"/>
</dbReference>
<evidence type="ECO:0000313" key="8">
    <source>
        <dbReference type="Proteomes" id="UP001354989"/>
    </source>
</evidence>
<feature type="transmembrane region" description="Helical" evidence="6">
    <location>
        <begin position="178"/>
        <end position="198"/>
    </location>
</feature>
<evidence type="ECO:0000313" key="7">
    <source>
        <dbReference type="EMBL" id="BDC99553.1"/>
    </source>
</evidence>
<evidence type="ECO:0000256" key="6">
    <source>
        <dbReference type="SAM" id="Phobius"/>
    </source>
</evidence>
<name>A0ABM7VF31_9BACT</name>
<feature type="transmembrane region" description="Helical" evidence="6">
    <location>
        <begin position="426"/>
        <end position="443"/>
    </location>
</feature>
<feature type="transmembrane region" description="Helical" evidence="6">
    <location>
        <begin position="81"/>
        <end position="100"/>
    </location>
</feature>
<feature type="transmembrane region" description="Helical" evidence="6">
    <location>
        <begin position="154"/>
        <end position="172"/>
    </location>
</feature>
<evidence type="ECO:0000256" key="5">
    <source>
        <dbReference type="ARBA" id="ARBA00023136"/>
    </source>
</evidence>
<feature type="transmembrane region" description="Helical" evidence="6">
    <location>
        <begin position="391"/>
        <end position="414"/>
    </location>
</feature>
<feature type="transmembrane region" description="Helical" evidence="6">
    <location>
        <begin position="241"/>
        <end position="265"/>
    </location>
</feature>
<dbReference type="Pfam" id="PF01943">
    <property type="entry name" value="Polysacc_synt"/>
    <property type="match status" value="1"/>
</dbReference>
<keyword evidence="8" id="KW-1185">Reference proteome</keyword>
<dbReference type="PANTHER" id="PTHR30250">
    <property type="entry name" value="PST FAMILY PREDICTED COLANIC ACID TRANSPORTER"/>
    <property type="match status" value="1"/>
</dbReference>
<reference evidence="7 8" key="1">
    <citation type="submission" date="2021-12" db="EMBL/GenBank/DDBJ databases">
        <title>Genome sequencing of bacteria with rrn-lacking chromosome and rrn-plasmid.</title>
        <authorList>
            <person name="Anda M."/>
            <person name="Iwasaki W."/>
        </authorList>
    </citation>
    <scope>NUCLEOTIDE SEQUENCE [LARGE SCALE GENOMIC DNA]</scope>
    <source>
        <strain evidence="7 8">NBRC 101262</strain>
    </source>
</reference>
<evidence type="ECO:0000256" key="3">
    <source>
        <dbReference type="ARBA" id="ARBA00022692"/>
    </source>
</evidence>
<feature type="transmembrane region" description="Helical" evidence="6">
    <location>
        <begin position="115"/>
        <end position="134"/>
    </location>
</feature>
<feature type="transmembrane region" description="Helical" evidence="6">
    <location>
        <begin position="50"/>
        <end position="69"/>
    </location>
</feature>
<feature type="transmembrane region" description="Helical" evidence="6">
    <location>
        <begin position="449"/>
        <end position="472"/>
    </location>
</feature>
<evidence type="ECO:0000256" key="4">
    <source>
        <dbReference type="ARBA" id="ARBA00022989"/>
    </source>
</evidence>
<sequence length="488" mass="55375">MGIVVKQGVRASLMTYFGVIFGALNFLYFMPKVLAPDQIGMVRLLQDLGMLLASFLQFGLPTVLDRFIPTLRKQPMSIPKFALLYPLPLIGLFLCFFWLAPDYWARLLMGVNPEMMPYFYLVPVLMILMIYQLMMESFYRANLNIVFSAFTKEVFLRISLSLLIGGVALSWIGFHELMYGLVGAYAVAVLLLIIYAQLKGWLNWQGKVLPPVSERKPMLHFAWFVILSSAGALVSTKVDSLMISSMIGLDALGVYVIAFFIGTVIEIPRRAISQIAIPLISKAFKSDDFEGIEKLYQQTTGILAVVASWLFLGIWCNIDVVYQLMPNSEIYKAGAMVVFWVGLSKVVDMIFGLNSEIILQSPKYKWVTYFTVVLAFLLVVTNLLMIPAFGIAGAACATFLSMLIYNLLKFRLILHEWHFQPFTKNTLYFLPFPFIAYALVLLLPQMQWLVLFTLRGVMITTVLYVGAIISGVSMDINRFHRRYVLRQQ</sequence>
<accession>A0ABM7VF31</accession>
<organism evidence="7 8">
    <name type="scientific">Persicobacter psychrovividus</name>
    <dbReference type="NCBI Taxonomy" id="387638"/>
    <lineage>
        <taxon>Bacteria</taxon>
        <taxon>Pseudomonadati</taxon>
        <taxon>Bacteroidota</taxon>
        <taxon>Cytophagia</taxon>
        <taxon>Cytophagales</taxon>
        <taxon>Persicobacteraceae</taxon>
        <taxon>Persicobacter</taxon>
    </lineage>
</organism>